<sequence length="610" mass="69383">MKPLSLLIEILIILGVIIKNIEAEKHNKKQKERNVTTQVSVNEVKRLLSHILERRKLIKVIYQRENALGKKKIQRKLRIRGIQNKDLSKRNKKHLRKQAKKNFTDEGDQLFKMGIKILQQSKSQKQKAEAYVFFAKAANMGNLKAMEKMADALLFGNFGMQNITAAIQLYESLAKEGSYKAQNALGFLSSYGIGMEYNQAKALIYYTFGSAGGSMMSQMILGYRYLSGINVLQNCEVALNHYKKVADYIADKLEKSESIPVEKVRLTERPENLSSNSEILDWDIYQYYKFLAERGDVQIQVSLGQLHLIGRKGLDQDYYKALYYFLKAAKAGSANAMAFIGKMYLEGNAAAPQNNATAFKYFSMAASKGNAIGLHGLGLLYFYGKGVPVLYKGVCELGHWAEKFLTAYFAYKDGDIDSSLVQYALLAEMGYEVAQSNSAFILESKKVKILEKEKMYPMALLLWNRAAIQGNAFARVKIGDYHYYGYGTKKDYQTAATHYSIAADKYHSAQAMFNLAYMYEHGLGIAKDIHLARRLYDMAAQTSPDAHIPVFFALMKLETVHLLQDILFFKQFTMCWKWMKLDNTLGPYWDLFVIGLIVAVLIFLLRNRYG</sequence>
<organism evidence="4 5">
    <name type="scientific">Acinonyx jubatus</name>
    <name type="common">Cheetah</name>
    <dbReference type="NCBI Taxonomy" id="32536"/>
    <lineage>
        <taxon>Eukaryota</taxon>
        <taxon>Metazoa</taxon>
        <taxon>Chordata</taxon>
        <taxon>Craniata</taxon>
        <taxon>Vertebrata</taxon>
        <taxon>Euteleostomi</taxon>
        <taxon>Mammalia</taxon>
        <taxon>Eutheria</taxon>
        <taxon>Laurasiatheria</taxon>
        <taxon>Carnivora</taxon>
        <taxon>Feliformia</taxon>
        <taxon>Felidae</taxon>
        <taxon>Felinae</taxon>
        <taxon>Acinonyx</taxon>
    </lineage>
</organism>
<dbReference type="Pfam" id="PF08238">
    <property type="entry name" value="Sel1"/>
    <property type="match status" value="9"/>
</dbReference>
<protein>
    <submittedName>
        <fullName evidence="5">Protein sel-1 homolog 2 isoform X4</fullName>
    </submittedName>
</protein>
<dbReference type="InterPro" id="IPR011990">
    <property type="entry name" value="TPR-like_helical_dom_sf"/>
</dbReference>
<evidence type="ECO:0000256" key="3">
    <source>
        <dbReference type="SAM" id="SignalP"/>
    </source>
</evidence>
<keyword evidence="2" id="KW-0812">Transmembrane</keyword>
<accession>A0ABM3ND12</accession>
<reference evidence="5" key="1">
    <citation type="submission" date="2025-08" db="UniProtKB">
        <authorList>
            <consortium name="RefSeq"/>
        </authorList>
    </citation>
    <scope>IDENTIFICATION</scope>
    <source>
        <tissue evidence="5">Blood</tissue>
    </source>
</reference>
<dbReference type="SUPFAM" id="SSF81901">
    <property type="entry name" value="HCP-like"/>
    <property type="match status" value="3"/>
</dbReference>
<dbReference type="PANTHER" id="PTHR11102:SF53">
    <property type="entry name" value="PROTEIN SEL-1 HOMOLOG 2"/>
    <property type="match status" value="1"/>
</dbReference>
<proteinExistence type="inferred from homology"/>
<dbReference type="GeneID" id="106981482"/>
<dbReference type="SMART" id="SM00671">
    <property type="entry name" value="SEL1"/>
    <property type="match status" value="9"/>
</dbReference>
<gene>
    <name evidence="5" type="primary">SEL1L2</name>
</gene>
<evidence type="ECO:0000256" key="2">
    <source>
        <dbReference type="SAM" id="Phobius"/>
    </source>
</evidence>
<evidence type="ECO:0000313" key="4">
    <source>
        <dbReference type="Proteomes" id="UP001652583"/>
    </source>
</evidence>
<feature type="signal peptide" evidence="3">
    <location>
        <begin position="1"/>
        <end position="23"/>
    </location>
</feature>
<dbReference type="PANTHER" id="PTHR11102">
    <property type="entry name" value="SEL-1-LIKE PROTEIN"/>
    <property type="match status" value="1"/>
</dbReference>
<dbReference type="Proteomes" id="UP001652583">
    <property type="component" value="Chromosome A3"/>
</dbReference>
<dbReference type="InterPro" id="IPR006597">
    <property type="entry name" value="Sel1-like"/>
</dbReference>
<keyword evidence="4" id="KW-1185">Reference proteome</keyword>
<dbReference type="Gene3D" id="1.25.40.10">
    <property type="entry name" value="Tetratricopeptide repeat domain"/>
    <property type="match status" value="3"/>
</dbReference>
<keyword evidence="3" id="KW-0732">Signal</keyword>
<feature type="transmembrane region" description="Helical" evidence="2">
    <location>
        <begin position="588"/>
        <end position="605"/>
    </location>
</feature>
<dbReference type="InterPro" id="IPR050767">
    <property type="entry name" value="Sel1_AlgK"/>
</dbReference>
<name>A0ABM3ND12_ACIJB</name>
<keyword evidence="2" id="KW-1133">Transmembrane helix</keyword>
<evidence type="ECO:0000256" key="1">
    <source>
        <dbReference type="ARBA" id="ARBA00038101"/>
    </source>
</evidence>
<keyword evidence="2" id="KW-0472">Membrane</keyword>
<evidence type="ECO:0000313" key="5">
    <source>
        <dbReference type="RefSeq" id="XP_053057313.1"/>
    </source>
</evidence>
<feature type="chain" id="PRO_5046018075" evidence="3">
    <location>
        <begin position="24"/>
        <end position="610"/>
    </location>
</feature>
<comment type="similarity">
    <text evidence="1">Belongs to the sel-1 family.</text>
</comment>
<dbReference type="RefSeq" id="XP_053057313.1">
    <property type="nucleotide sequence ID" value="XM_053201338.1"/>
</dbReference>